<feature type="non-terminal residue" evidence="4">
    <location>
        <position position="683"/>
    </location>
</feature>
<dbReference type="InterPro" id="IPR014030">
    <property type="entry name" value="Ketoacyl_synth_N"/>
</dbReference>
<dbReference type="SMART" id="SM00825">
    <property type="entry name" value="PKS_KS"/>
    <property type="match status" value="1"/>
</dbReference>
<reference evidence="4 5" key="1">
    <citation type="submission" date="2018-08" db="EMBL/GenBank/DDBJ databases">
        <title>Actinomadura jelena sp. nov., a novel Actinomycete isolated from soil in Chad.</title>
        <authorList>
            <person name="Shi L."/>
        </authorList>
    </citation>
    <scope>NUCLEOTIDE SEQUENCE [LARGE SCALE GENOMIC DNA]</scope>
    <source>
        <strain evidence="4 5">NEAU-G17</strain>
    </source>
</reference>
<dbReference type="InterPro" id="IPR001227">
    <property type="entry name" value="Ac_transferase_dom_sf"/>
</dbReference>
<dbReference type="GO" id="GO:0006633">
    <property type="term" value="P:fatty acid biosynthetic process"/>
    <property type="evidence" value="ECO:0007669"/>
    <property type="project" value="TreeGrafter"/>
</dbReference>
<dbReference type="Pfam" id="PF02801">
    <property type="entry name" value="Ketoacyl-synt_C"/>
    <property type="match status" value="1"/>
</dbReference>
<dbReference type="RefSeq" id="WP_268915972.1">
    <property type="nucleotide sequence ID" value="NZ_QURH01000604.1"/>
</dbReference>
<dbReference type="InterPro" id="IPR020841">
    <property type="entry name" value="PKS_Beta-ketoAc_synthase_dom"/>
</dbReference>
<dbReference type="Gene3D" id="3.40.47.10">
    <property type="match status" value="1"/>
</dbReference>
<dbReference type="PROSITE" id="PS52004">
    <property type="entry name" value="KS3_2"/>
    <property type="match status" value="1"/>
</dbReference>
<dbReference type="CDD" id="cd00833">
    <property type="entry name" value="PKS"/>
    <property type="match status" value="1"/>
</dbReference>
<protein>
    <recommendedName>
        <fullName evidence="3">Ketosynthase family 3 (KS3) domain-containing protein</fullName>
    </recommendedName>
</protein>
<comment type="caution">
    <text evidence="4">The sequence shown here is derived from an EMBL/GenBank/DDBJ whole genome shotgun (WGS) entry which is preliminary data.</text>
</comment>
<dbReference type="PANTHER" id="PTHR43775:SF51">
    <property type="entry name" value="INACTIVE PHENOLPHTHIOCEROL SYNTHESIS POLYKETIDE SYNTHASE TYPE I PKS1-RELATED"/>
    <property type="match status" value="1"/>
</dbReference>
<gene>
    <name evidence="4" type="ORF">DZF91_24585</name>
</gene>
<evidence type="ECO:0000256" key="1">
    <source>
        <dbReference type="ARBA" id="ARBA00022679"/>
    </source>
</evidence>
<evidence type="ECO:0000256" key="2">
    <source>
        <dbReference type="SAM" id="MobiDB-lite"/>
    </source>
</evidence>
<evidence type="ECO:0000313" key="5">
    <source>
        <dbReference type="Proteomes" id="UP000261811"/>
    </source>
</evidence>
<dbReference type="GO" id="GO:0004312">
    <property type="term" value="F:fatty acid synthase activity"/>
    <property type="evidence" value="ECO:0007669"/>
    <property type="project" value="TreeGrafter"/>
</dbReference>
<dbReference type="InterPro" id="IPR032821">
    <property type="entry name" value="PKS_assoc"/>
</dbReference>
<feature type="domain" description="Ketosynthase family 3 (KS3)" evidence="3">
    <location>
        <begin position="9"/>
        <end position="463"/>
    </location>
</feature>
<keyword evidence="1" id="KW-0808">Transferase</keyword>
<dbReference type="Pfam" id="PF00109">
    <property type="entry name" value="ketoacyl-synt"/>
    <property type="match status" value="1"/>
</dbReference>
<evidence type="ECO:0000313" key="4">
    <source>
        <dbReference type="EMBL" id="RFU39025.1"/>
    </source>
</evidence>
<accession>A0A372JG76</accession>
<dbReference type="Pfam" id="PF16197">
    <property type="entry name" value="KAsynt_C_assoc"/>
    <property type="match status" value="1"/>
</dbReference>
<dbReference type="Proteomes" id="UP000261811">
    <property type="component" value="Unassembled WGS sequence"/>
</dbReference>
<organism evidence="4 5">
    <name type="scientific">Actinomadura logoneensis</name>
    <dbReference type="NCBI Taxonomy" id="2293572"/>
    <lineage>
        <taxon>Bacteria</taxon>
        <taxon>Bacillati</taxon>
        <taxon>Actinomycetota</taxon>
        <taxon>Actinomycetes</taxon>
        <taxon>Streptosporangiales</taxon>
        <taxon>Thermomonosporaceae</taxon>
        <taxon>Actinomadura</taxon>
    </lineage>
</organism>
<sequence length="683" mass="69794">MSGASGTAGPAIAVVGAGCRYPDAASPARLWENVLTGRRAFRPLPPGRLNLADYGGDGPDSTYVRTAAVLTDWTFDRARHRVSGAAHRVTDPVHWLALQVAAETLEDAGFPGLRGLSRDRVGVVLGNSLTGEFSRAGLLRLRWPYVARVVRDALADAGLGDERAAGLMARLERGFKAPFPAPTDESLVGGLANAIAGRVCNHFDLRGGGYTVDGACASSLLAVTTACAALASGDLDLVLAGGVDASLDPFELVGFARLGALGTDEMRVYDARPTGFLPGEGCGMVALMRAEDARGAGRVPLALIRGWGVSSDGGGGLTRPARDGHVLAMRRAYARAGFGPQTVALFEGHGTGTDVGDRTELEALIAVQRGRRLPPAALGSVKANIGHTKAAAGAAGLLKAVLALHHQTVPPTVGCETEHELLRAPDAPLRTVREAAPWPDAPLRAGVSAMGFGGINTHVVLEAAEPRRTVRPRRLPAGGLDTEVFVLAAASADALAGKLERLAERAAICSRAEHLDMAAALADAASVAGRRGGAEPDTAVRAAVVARTPAELAEWARRASARVREGVPSGLVSGPGYWLGGGPPGRVGLLFPGQGAPVRTGHGALGTLLPDLEPASPAPSDQPDAPGADPHDDVDTAVAQPAVVRSSLAGLRLLDALGVAAAGAAGHSLGEITALCWAGALTA</sequence>
<dbReference type="EMBL" id="QURH01000604">
    <property type="protein sequence ID" value="RFU39025.1"/>
    <property type="molecule type" value="Genomic_DNA"/>
</dbReference>
<dbReference type="Gene3D" id="3.40.366.10">
    <property type="entry name" value="Malonyl-Coenzyme A Acyl Carrier Protein, domain 2"/>
    <property type="match status" value="1"/>
</dbReference>
<name>A0A372JG76_9ACTN</name>
<keyword evidence="5" id="KW-1185">Reference proteome</keyword>
<dbReference type="InterPro" id="IPR016035">
    <property type="entry name" value="Acyl_Trfase/lysoPLipase"/>
</dbReference>
<feature type="region of interest" description="Disordered" evidence="2">
    <location>
        <begin position="602"/>
        <end position="634"/>
    </location>
</feature>
<dbReference type="InterPro" id="IPR014031">
    <property type="entry name" value="Ketoacyl_synth_C"/>
</dbReference>
<proteinExistence type="predicted"/>
<dbReference type="AlphaFoldDB" id="A0A372JG76"/>
<dbReference type="InterPro" id="IPR016039">
    <property type="entry name" value="Thiolase-like"/>
</dbReference>
<feature type="compositionally biased region" description="Low complexity" evidence="2">
    <location>
        <begin position="614"/>
        <end position="628"/>
    </location>
</feature>
<dbReference type="InterPro" id="IPR050091">
    <property type="entry name" value="PKS_NRPS_Biosynth_Enz"/>
</dbReference>
<evidence type="ECO:0000259" key="3">
    <source>
        <dbReference type="PROSITE" id="PS52004"/>
    </source>
</evidence>
<dbReference type="SUPFAM" id="SSF53901">
    <property type="entry name" value="Thiolase-like"/>
    <property type="match status" value="1"/>
</dbReference>
<dbReference type="PANTHER" id="PTHR43775">
    <property type="entry name" value="FATTY ACID SYNTHASE"/>
    <property type="match status" value="1"/>
</dbReference>
<dbReference type="SUPFAM" id="SSF52151">
    <property type="entry name" value="FabD/lysophospholipase-like"/>
    <property type="match status" value="1"/>
</dbReference>